<dbReference type="InterPro" id="IPR036361">
    <property type="entry name" value="SAP_dom_sf"/>
</dbReference>
<sequence length="769" mass="85673">MEMLNQPTPTQHQHNISGADSIGDFIKQQQRQQPSQMSGPHQRPSIGSNILEQHAMNPATTGGDPSNRVFNDQQSSINGRLHQGTNLQMQHQSMMGVQQQHQQPNQMVSYNLVSEGSSGRLPPLTLKSSNFSTSNTVLLSNGTQCQMPSNAMDMSSVQQTQQMNHCEYDQNTITQNKVSPSMSMNEQLFDQHSLNSQQEMERQNRMNTPLQSHTDQHMVYTQSNQQNQSQIQYNGQGDMLQNQNSNHLTMNQFRSGLQSGNQMVSSFQSNQNSEQVSHLGHMDQQPPTQNSMNSVPQSQSQQRLGQLSCNSNQMSVQNQSPTNVSSSNISMNMNSSNSSFSMTPPNNNSNVTPVSSNSIPMNSNSTTQMTMQMNGASPMTKDQIDQINNMTTLDSEGSEKLLMPEPRLKQYTALKDMSTTDLRMECKKRSLPSAGTKIRLIERLSPYEMTVVEERNNKMMHEFTHKQQMYNTQVATLKAFQAKRAALQQAQNPQAGVIATPSNGTSNVMVNQTRAPEGPPPKRKRIVKPKKPQEKQTTPPQAQNVITINSNQSPNMASSNGNNTVISTDYDTLLGRNTNQSSSNMGSSQNGSNVFGGNHQAGTTGIFLKDNSCFSHLGSGCRLISNNSSDDSQFNNNGRTFQNTAPPSSSNNSQMQFLSNDQLLYGGHDQISNQRNDAQAQSQSLQQSRPMNLNQQQTLGAQNMNQSISTMFNVSSSNTMHQQQQNMQQQNQNFMNAPQNGYAGMYDYPGPNDYMDPNYYSEWNQFYPY</sequence>
<name>G0M8J3_CAEBE</name>
<dbReference type="eggNOG" id="ENOG502RT7J">
    <property type="taxonomic scope" value="Eukaryota"/>
</dbReference>
<dbReference type="InParanoid" id="G0M8J3"/>
<feature type="region of interest" description="Disordered" evidence="1">
    <location>
        <begin position="27"/>
        <end position="47"/>
    </location>
</feature>
<dbReference type="STRING" id="135651.G0M8J3"/>
<evidence type="ECO:0000256" key="1">
    <source>
        <dbReference type="SAM" id="MobiDB-lite"/>
    </source>
</evidence>
<dbReference type="Gene3D" id="1.10.720.30">
    <property type="entry name" value="SAP domain"/>
    <property type="match status" value="1"/>
</dbReference>
<accession>G0M8J3</accession>
<dbReference type="HOGENOM" id="CLU_363376_0_0_1"/>
<evidence type="ECO:0000313" key="4">
    <source>
        <dbReference type="Proteomes" id="UP000008068"/>
    </source>
</evidence>
<dbReference type="OMA" id="QMNHCEY"/>
<evidence type="ECO:0000259" key="2">
    <source>
        <dbReference type="PROSITE" id="PS50800"/>
    </source>
</evidence>
<feature type="compositionally biased region" description="Polar residues" evidence="1">
    <location>
        <begin position="309"/>
        <end position="322"/>
    </location>
</feature>
<feature type="domain" description="SAP" evidence="2">
    <location>
        <begin position="414"/>
        <end position="448"/>
    </location>
</feature>
<feature type="compositionally biased region" description="Low complexity" evidence="1">
    <location>
        <begin position="579"/>
        <end position="593"/>
    </location>
</feature>
<feature type="compositionally biased region" description="Polar residues" evidence="1">
    <location>
        <begin position="263"/>
        <end position="276"/>
    </location>
</feature>
<dbReference type="PROSITE" id="PS50800">
    <property type="entry name" value="SAP"/>
    <property type="match status" value="1"/>
</dbReference>
<dbReference type="OrthoDB" id="197676at2759"/>
<feature type="region of interest" description="Disordered" evidence="1">
    <location>
        <begin position="496"/>
        <end position="545"/>
    </location>
</feature>
<reference evidence="4" key="1">
    <citation type="submission" date="2011-07" db="EMBL/GenBank/DDBJ databases">
        <authorList>
            <consortium name="Caenorhabditis brenneri Sequencing and Analysis Consortium"/>
            <person name="Wilson R.K."/>
        </authorList>
    </citation>
    <scope>NUCLEOTIDE SEQUENCE [LARGE SCALE GENOMIC DNA]</scope>
    <source>
        <strain evidence="4">PB2801</strain>
    </source>
</reference>
<evidence type="ECO:0000313" key="3">
    <source>
        <dbReference type="EMBL" id="EGT30550.1"/>
    </source>
</evidence>
<feature type="compositionally biased region" description="Polar residues" evidence="1">
    <location>
        <begin position="496"/>
        <end position="514"/>
    </location>
</feature>
<feature type="compositionally biased region" description="Low complexity" evidence="1">
    <location>
        <begin position="297"/>
        <end position="308"/>
    </location>
</feature>
<feature type="compositionally biased region" description="Polar residues" evidence="1">
    <location>
        <begin position="285"/>
        <end position="296"/>
    </location>
</feature>
<dbReference type="EMBL" id="GL379786">
    <property type="protein sequence ID" value="EGT30550.1"/>
    <property type="molecule type" value="Genomic_DNA"/>
</dbReference>
<dbReference type="InterPro" id="IPR003034">
    <property type="entry name" value="SAP_dom"/>
</dbReference>
<feature type="compositionally biased region" description="Polar residues" evidence="1">
    <location>
        <begin position="638"/>
        <end position="654"/>
    </location>
</feature>
<dbReference type="AlphaFoldDB" id="G0M8J3"/>
<feature type="region of interest" description="Disordered" evidence="1">
    <location>
        <begin position="574"/>
        <end position="596"/>
    </location>
</feature>
<feature type="region of interest" description="Disordered" evidence="1">
    <location>
        <begin position="263"/>
        <end position="356"/>
    </location>
</feature>
<dbReference type="FunCoup" id="G0M8J3">
    <property type="interactions" value="105"/>
</dbReference>
<gene>
    <name evidence="3" type="ORF">CAEBREN_23432</name>
</gene>
<dbReference type="Pfam" id="PF02037">
    <property type="entry name" value="SAP"/>
    <property type="match status" value="1"/>
</dbReference>
<dbReference type="SUPFAM" id="SSF68906">
    <property type="entry name" value="SAP domain"/>
    <property type="match status" value="1"/>
</dbReference>
<protein>
    <recommendedName>
        <fullName evidence="2">SAP domain-containing protein</fullName>
    </recommendedName>
</protein>
<dbReference type="SMART" id="SM00513">
    <property type="entry name" value="SAP"/>
    <property type="match status" value="1"/>
</dbReference>
<dbReference type="Proteomes" id="UP000008068">
    <property type="component" value="Unassembled WGS sequence"/>
</dbReference>
<feature type="region of interest" description="Disordered" evidence="1">
    <location>
        <begin position="628"/>
        <end position="654"/>
    </location>
</feature>
<keyword evidence="4" id="KW-1185">Reference proteome</keyword>
<proteinExistence type="predicted"/>
<feature type="compositionally biased region" description="Low complexity" evidence="1">
    <location>
        <begin position="323"/>
        <end position="356"/>
    </location>
</feature>
<organism evidence="4">
    <name type="scientific">Caenorhabditis brenneri</name>
    <name type="common">Nematode worm</name>
    <dbReference type="NCBI Taxonomy" id="135651"/>
    <lineage>
        <taxon>Eukaryota</taxon>
        <taxon>Metazoa</taxon>
        <taxon>Ecdysozoa</taxon>
        <taxon>Nematoda</taxon>
        <taxon>Chromadorea</taxon>
        <taxon>Rhabditida</taxon>
        <taxon>Rhabditina</taxon>
        <taxon>Rhabditomorpha</taxon>
        <taxon>Rhabditoidea</taxon>
        <taxon>Rhabditidae</taxon>
        <taxon>Peloderinae</taxon>
        <taxon>Caenorhabditis</taxon>
    </lineage>
</organism>
<feature type="compositionally biased region" description="Low complexity" evidence="1">
    <location>
        <begin position="628"/>
        <end position="637"/>
    </location>
</feature>
<feature type="compositionally biased region" description="Basic residues" evidence="1">
    <location>
        <begin position="521"/>
        <end position="530"/>
    </location>
</feature>